<evidence type="ECO:0000256" key="5">
    <source>
        <dbReference type="ARBA" id="ARBA00022803"/>
    </source>
</evidence>
<sequence length="708" mass="77952">MTTGRVVFPGPTSAEVVAQVLEAVSAKVGSAAKVGHGGTLDPFATGVLVLGLGLGTRMLQRFLHGGKEYVATIKMGSETNTQDGSGSVLRTAAFDDVQRSSLEEALAGFRGTIRQVAFSAQVDAVDAAALQQLLPLSDEKGGAEARERMFKEFVVRSNCLVQMGESVATKEEDLEEPRGLPAGVDKEILKEAPDAHFHSPTAGDEVTVHYVGTLQDGQEFDSSRSRSKAFTFTLGQGQVIPGWDLGVASMRKGEVAKFTLAPEFAYGDAGSPPKIPEKATLIFEIELLDFVSKDDLFRDGGVVKVVQKEGSGWKVPKNKSEQRISLKICKADGCLLEDKGSFDFLMGSEALGPLTKAVEKALLNMKKGEECKLICRKDYAYGEQDLLLLLGLEELYEIQDVSLAKDKSMMKKQIKEGEGYEKPKECWKVFLKVEAATDGKSTLPGFLPKTLEFVAGDGCCCDALECASFEMKRGERCQVTSGAQWCREPQLGLEALEALAVPEVVFTLELVNFEKVKDTWDMSEEEKIDFANARKDVGARLFKEGRYSMAMERYKKIVDLFNYVDSYKEEDNKVKAKELKKVCKLNRAACQLKVNLFAEAKASCDTVLKDDSHNVKALFRRAQAQFGLKMLLECAQDVKKVLDLEPNNREARALAKEVAKAQKEEDQKSKGLFGKMCQALGTGPIREPFVDRRFDFDAEERLQKEAET</sequence>
<keyword evidence="5" id="KW-0802">TPR repeat</keyword>
<protein>
    <recommendedName>
        <fullName evidence="3 8">peptidylprolyl isomerase</fullName>
        <ecNumber evidence="3 8">5.2.1.8</ecNumber>
    </recommendedName>
</protein>
<dbReference type="Gene3D" id="3.10.50.40">
    <property type="match status" value="3"/>
</dbReference>
<dbReference type="EC" id="5.2.1.8" evidence="3 8"/>
<keyword evidence="7 8" id="KW-0413">Isomerase</keyword>
<dbReference type="PANTHER" id="PTHR46512">
    <property type="entry name" value="PEPTIDYLPROLYL ISOMERASE"/>
    <property type="match status" value="1"/>
</dbReference>
<feature type="domain" description="PPIase FKBP-type" evidence="9">
    <location>
        <begin position="203"/>
        <end position="291"/>
    </location>
</feature>
<dbReference type="InterPro" id="IPR046357">
    <property type="entry name" value="PPIase_dom_sf"/>
</dbReference>
<dbReference type="SUPFAM" id="SSF48452">
    <property type="entry name" value="TPR-like"/>
    <property type="match status" value="1"/>
</dbReference>
<keyword evidence="6 8" id="KW-0697">Rotamase</keyword>
<comment type="catalytic activity">
    <reaction evidence="1 8">
        <text>[protein]-peptidylproline (omega=180) = [protein]-peptidylproline (omega=0)</text>
        <dbReference type="Rhea" id="RHEA:16237"/>
        <dbReference type="Rhea" id="RHEA-COMP:10747"/>
        <dbReference type="Rhea" id="RHEA-COMP:10748"/>
        <dbReference type="ChEBI" id="CHEBI:83833"/>
        <dbReference type="ChEBI" id="CHEBI:83834"/>
        <dbReference type="EC" id="5.2.1.8"/>
    </reaction>
</comment>
<reference evidence="11" key="2">
    <citation type="submission" date="2024-04" db="EMBL/GenBank/DDBJ databases">
        <authorList>
            <person name="Chen Y."/>
            <person name="Shah S."/>
            <person name="Dougan E. K."/>
            <person name="Thang M."/>
            <person name="Chan C."/>
        </authorList>
    </citation>
    <scope>NUCLEOTIDE SEQUENCE [LARGE SCALE GENOMIC DNA]</scope>
</reference>
<dbReference type="FunFam" id="3.10.50.40:FF:000006">
    <property type="entry name" value="Peptidyl-prolyl cis-trans isomerase"/>
    <property type="match status" value="1"/>
</dbReference>
<evidence type="ECO:0000256" key="7">
    <source>
        <dbReference type="ARBA" id="ARBA00023235"/>
    </source>
</evidence>
<dbReference type="GO" id="GO:0009982">
    <property type="term" value="F:pseudouridine synthase activity"/>
    <property type="evidence" value="ECO:0007669"/>
    <property type="project" value="InterPro"/>
</dbReference>
<dbReference type="GO" id="GO:0006396">
    <property type="term" value="P:RNA processing"/>
    <property type="evidence" value="ECO:0007669"/>
    <property type="project" value="InterPro"/>
</dbReference>
<dbReference type="GO" id="GO:0003723">
    <property type="term" value="F:RNA binding"/>
    <property type="evidence" value="ECO:0007669"/>
    <property type="project" value="InterPro"/>
</dbReference>
<feature type="domain" description="PPIase FKBP-type" evidence="9">
    <location>
        <begin position="332"/>
        <end position="404"/>
    </location>
</feature>
<accession>A0A9P1FJQ2</accession>
<dbReference type="EMBL" id="CAMXCT030000413">
    <property type="protein sequence ID" value="CAL4765768.1"/>
    <property type="molecule type" value="Genomic_DNA"/>
</dbReference>
<dbReference type="InterPro" id="IPR050754">
    <property type="entry name" value="FKBP4/5/8-like"/>
</dbReference>
<keyword evidence="12" id="KW-1185">Reference proteome</keyword>
<dbReference type="GO" id="GO:0003755">
    <property type="term" value="F:peptidyl-prolyl cis-trans isomerase activity"/>
    <property type="evidence" value="ECO:0007669"/>
    <property type="project" value="UniProtKB-KW"/>
</dbReference>
<dbReference type="PANTHER" id="PTHR46512:SF9">
    <property type="entry name" value="PEPTIDYLPROLYL ISOMERASE"/>
    <property type="match status" value="1"/>
</dbReference>
<dbReference type="InterPro" id="IPR019734">
    <property type="entry name" value="TPR_rpt"/>
</dbReference>
<organism evidence="10">
    <name type="scientific">Cladocopium goreaui</name>
    <dbReference type="NCBI Taxonomy" id="2562237"/>
    <lineage>
        <taxon>Eukaryota</taxon>
        <taxon>Sar</taxon>
        <taxon>Alveolata</taxon>
        <taxon>Dinophyceae</taxon>
        <taxon>Suessiales</taxon>
        <taxon>Symbiodiniaceae</taxon>
        <taxon>Cladocopium</taxon>
    </lineage>
</organism>
<reference evidence="10" key="1">
    <citation type="submission" date="2022-10" db="EMBL/GenBank/DDBJ databases">
        <authorList>
            <person name="Chen Y."/>
            <person name="Dougan E. K."/>
            <person name="Chan C."/>
            <person name="Rhodes N."/>
            <person name="Thang M."/>
        </authorList>
    </citation>
    <scope>NUCLEOTIDE SEQUENCE</scope>
</reference>
<evidence type="ECO:0000256" key="6">
    <source>
        <dbReference type="ARBA" id="ARBA00023110"/>
    </source>
</evidence>
<evidence type="ECO:0000256" key="2">
    <source>
        <dbReference type="ARBA" id="ARBA00008999"/>
    </source>
</evidence>
<evidence type="ECO:0000256" key="4">
    <source>
        <dbReference type="ARBA" id="ARBA00022737"/>
    </source>
</evidence>
<name>A0A9P1FJQ2_9DINO</name>
<comment type="similarity">
    <text evidence="2">Belongs to the pseudouridine synthase TruB family.</text>
</comment>
<dbReference type="EMBL" id="CAMXCT010000413">
    <property type="protein sequence ID" value="CAI3978456.1"/>
    <property type="molecule type" value="Genomic_DNA"/>
</dbReference>
<evidence type="ECO:0000256" key="1">
    <source>
        <dbReference type="ARBA" id="ARBA00000971"/>
    </source>
</evidence>
<dbReference type="SMART" id="SM00028">
    <property type="entry name" value="TPR"/>
    <property type="match status" value="3"/>
</dbReference>
<gene>
    <name evidence="10" type="ORF">C1SCF055_LOCUS6508</name>
</gene>
<dbReference type="PROSITE" id="PS50059">
    <property type="entry name" value="FKBP_PPIASE"/>
    <property type="match status" value="2"/>
</dbReference>
<proteinExistence type="inferred from homology"/>
<evidence type="ECO:0000256" key="3">
    <source>
        <dbReference type="ARBA" id="ARBA00013194"/>
    </source>
</evidence>
<evidence type="ECO:0000256" key="8">
    <source>
        <dbReference type="PROSITE-ProRule" id="PRU00277"/>
    </source>
</evidence>
<dbReference type="OrthoDB" id="1902587at2759"/>
<keyword evidence="4" id="KW-0677">Repeat</keyword>
<dbReference type="GO" id="GO:0001522">
    <property type="term" value="P:pseudouridine synthesis"/>
    <property type="evidence" value="ECO:0007669"/>
    <property type="project" value="InterPro"/>
</dbReference>
<dbReference type="Pfam" id="PF01509">
    <property type="entry name" value="TruB_N"/>
    <property type="match status" value="1"/>
</dbReference>
<evidence type="ECO:0000313" key="10">
    <source>
        <dbReference type="EMBL" id="CAI3978456.1"/>
    </source>
</evidence>
<dbReference type="SUPFAM" id="SSF54534">
    <property type="entry name" value="FKBP-like"/>
    <property type="match status" value="3"/>
</dbReference>
<dbReference type="SUPFAM" id="SSF55120">
    <property type="entry name" value="Pseudouridine synthase"/>
    <property type="match status" value="1"/>
</dbReference>
<dbReference type="InterPro" id="IPR001179">
    <property type="entry name" value="PPIase_FKBP_dom"/>
</dbReference>
<dbReference type="Gene3D" id="1.25.40.10">
    <property type="entry name" value="Tetratricopeptide repeat domain"/>
    <property type="match status" value="1"/>
</dbReference>
<dbReference type="InterPro" id="IPR020103">
    <property type="entry name" value="PsdUridine_synth_cat_dom_sf"/>
</dbReference>
<dbReference type="AlphaFoldDB" id="A0A9P1FJQ2"/>
<dbReference type="Proteomes" id="UP001152797">
    <property type="component" value="Unassembled WGS sequence"/>
</dbReference>
<dbReference type="InterPro" id="IPR011990">
    <property type="entry name" value="TPR-like_helical_dom_sf"/>
</dbReference>
<evidence type="ECO:0000259" key="9">
    <source>
        <dbReference type="PROSITE" id="PS50059"/>
    </source>
</evidence>
<dbReference type="InterPro" id="IPR002501">
    <property type="entry name" value="PsdUridine_synth_N"/>
</dbReference>
<comment type="caution">
    <text evidence="10">The sequence shown here is derived from an EMBL/GenBank/DDBJ whole genome shotgun (WGS) entry which is preliminary data.</text>
</comment>
<dbReference type="Pfam" id="PF00254">
    <property type="entry name" value="FKBP_C"/>
    <property type="match status" value="2"/>
</dbReference>
<dbReference type="Gene3D" id="3.30.2350.10">
    <property type="entry name" value="Pseudouridine synthase"/>
    <property type="match status" value="1"/>
</dbReference>
<evidence type="ECO:0000313" key="12">
    <source>
        <dbReference type="Proteomes" id="UP001152797"/>
    </source>
</evidence>
<evidence type="ECO:0000313" key="11">
    <source>
        <dbReference type="EMBL" id="CAL1131831.1"/>
    </source>
</evidence>
<dbReference type="EMBL" id="CAMXCT020000413">
    <property type="protein sequence ID" value="CAL1131831.1"/>
    <property type="molecule type" value="Genomic_DNA"/>
</dbReference>